<dbReference type="Proteomes" id="UP001482620">
    <property type="component" value="Unassembled WGS sequence"/>
</dbReference>
<proteinExistence type="predicted"/>
<gene>
    <name evidence="2" type="ORF">ILYODFUR_029292</name>
</gene>
<comment type="caution">
    <text evidence="2">The sequence shown here is derived from an EMBL/GenBank/DDBJ whole genome shotgun (WGS) entry which is preliminary data.</text>
</comment>
<protein>
    <recommendedName>
        <fullName evidence="4">Secreted protein</fullName>
    </recommendedName>
</protein>
<name>A0ABV0SQ56_9TELE</name>
<keyword evidence="3" id="KW-1185">Reference proteome</keyword>
<sequence length="147" mass="14902">MWCVFVVVRAMVGEAGPGCLPLAVDLLPSEFVSSCCGVRGSIVGKVLGGVCPVVPVGGGWVGIARGPCLAVTGLMGLRSEFIGRLELFHPVAGLVGGLVVAWIRVVPALIWAGAGTVCLSLPQREGDPFPGPGAGCYYVVSALDLGV</sequence>
<evidence type="ECO:0000256" key="1">
    <source>
        <dbReference type="SAM" id="SignalP"/>
    </source>
</evidence>
<evidence type="ECO:0000313" key="2">
    <source>
        <dbReference type="EMBL" id="MEQ2222715.1"/>
    </source>
</evidence>
<organism evidence="2 3">
    <name type="scientific">Ilyodon furcidens</name>
    <name type="common">goldbreast splitfin</name>
    <dbReference type="NCBI Taxonomy" id="33524"/>
    <lineage>
        <taxon>Eukaryota</taxon>
        <taxon>Metazoa</taxon>
        <taxon>Chordata</taxon>
        <taxon>Craniata</taxon>
        <taxon>Vertebrata</taxon>
        <taxon>Euteleostomi</taxon>
        <taxon>Actinopterygii</taxon>
        <taxon>Neopterygii</taxon>
        <taxon>Teleostei</taxon>
        <taxon>Neoteleostei</taxon>
        <taxon>Acanthomorphata</taxon>
        <taxon>Ovalentaria</taxon>
        <taxon>Atherinomorphae</taxon>
        <taxon>Cyprinodontiformes</taxon>
        <taxon>Goodeidae</taxon>
        <taxon>Ilyodon</taxon>
    </lineage>
</organism>
<reference evidence="2 3" key="1">
    <citation type="submission" date="2021-06" db="EMBL/GenBank/DDBJ databases">
        <authorList>
            <person name="Palmer J.M."/>
        </authorList>
    </citation>
    <scope>NUCLEOTIDE SEQUENCE [LARGE SCALE GENOMIC DNA]</scope>
    <source>
        <strain evidence="3">if_2019</strain>
        <tissue evidence="2">Muscle</tissue>
    </source>
</reference>
<accession>A0ABV0SQ56</accession>
<feature type="signal peptide" evidence="1">
    <location>
        <begin position="1"/>
        <end position="15"/>
    </location>
</feature>
<feature type="chain" id="PRO_5047064608" description="Secreted protein" evidence="1">
    <location>
        <begin position="16"/>
        <end position="147"/>
    </location>
</feature>
<keyword evidence="1" id="KW-0732">Signal</keyword>
<dbReference type="EMBL" id="JAHRIQ010004145">
    <property type="protein sequence ID" value="MEQ2222715.1"/>
    <property type="molecule type" value="Genomic_DNA"/>
</dbReference>
<evidence type="ECO:0008006" key="4">
    <source>
        <dbReference type="Google" id="ProtNLM"/>
    </source>
</evidence>
<evidence type="ECO:0000313" key="3">
    <source>
        <dbReference type="Proteomes" id="UP001482620"/>
    </source>
</evidence>